<gene>
    <name evidence="1" type="ORF">ACFFTL_15950</name>
</gene>
<dbReference type="Proteomes" id="UP001589710">
    <property type="component" value="Unassembled WGS sequence"/>
</dbReference>
<sequence>MAMFVHLTPTANAARIRRSGIRAISHGRDGSRGLFCFPVLPSYTLTHQWLRELARHGGPRGLVAVHIRLPDDEPVTVGRYNDRPGQGPTATTASEAVRRIAALDDPRGWEVFVPRAVTKREVHRLRAVSQVTGWRYFPDSNGKTPCTCFGCRVRGEYGSQRLRRRRPHPLDGPAPAAPVLLRRIAAAGTPGDPTKLCETLHWFSLRRRGPVDQLTHLADHPDPRVRVALVEAVAGWSTPGIKELLQRLSHDPDADVREAVEFTEPG</sequence>
<dbReference type="SUPFAM" id="SSF48371">
    <property type="entry name" value="ARM repeat"/>
    <property type="match status" value="1"/>
</dbReference>
<keyword evidence="2" id="KW-1185">Reference proteome</keyword>
<dbReference type="InterPro" id="IPR011989">
    <property type="entry name" value="ARM-like"/>
</dbReference>
<evidence type="ECO:0000313" key="1">
    <source>
        <dbReference type="EMBL" id="MFB9573761.1"/>
    </source>
</evidence>
<name>A0ABV5R7C7_9ACTN</name>
<accession>A0ABV5R7C7</accession>
<comment type="caution">
    <text evidence="1">The sequence shown here is derived from an EMBL/GenBank/DDBJ whole genome shotgun (WGS) entry which is preliminary data.</text>
</comment>
<proteinExistence type="predicted"/>
<evidence type="ECO:0000313" key="2">
    <source>
        <dbReference type="Proteomes" id="UP001589710"/>
    </source>
</evidence>
<dbReference type="EMBL" id="JBHMCG010000072">
    <property type="protein sequence ID" value="MFB9573761.1"/>
    <property type="molecule type" value="Genomic_DNA"/>
</dbReference>
<dbReference type="InterPro" id="IPR016024">
    <property type="entry name" value="ARM-type_fold"/>
</dbReference>
<organism evidence="1 2">
    <name type="scientific">Streptomyces yanii</name>
    <dbReference type="NCBI Taxonomy" id="78510"/>
    <lineage>
        <taxon>Bacteria</taxon>
        <taxon>Bacillati</taxon>
        <taxon>Actinomycetota</taxon>
        <taxon>Actinomycetes</taxon>
        <taxon>Kitasatosporales</taxon>
        <taxon>Streptomycetaceae</taxon>
        <taxon>Streptomyces</taxon>
    </lineage>
</organism>
<reference evidence="1 2" key="1">
    <citation type="submission" date="2024-09" db="EMBL/GenBank/DDBJ databases">
        <authorList>
            <person name="Sun Q."/>
            <person name="Mori K."/>
        </authorList>
    </citation>
    <scope>NUCLEOTIDE SEQUENCE [LARGE SCALE GENOMIC DNA]</scope>
    <source>
        <strain evidence="1 2">JCM 3331</strain>
    </source>
</reference>
<dbReference type="RefSeq" id="WP_345517542.1">
    <property type="nucleotide sequence ID" value="NZ_BAAAXD010000045.1"/>
</dbReference>
<dbReference type="Gene3D" id="1.25.10.10">
    <property type="entry name" value="Leucine-rich Repeat Variant"/>
    <property type="match status" value="1"/>
</dbReference>
<protein>
    <submittedName>
        <fullName evidence="1">HEAT repeat domain-containing protein</fullName>
    </submittedName>
</protein>